<keyword evidence="2" id="KW-0812">Transmembrane</keyword>
<dbReference type="OrthoDB" id="5393404at2759"/>
<gene>
    <name evidence="3" type="ORF">AK830_g2979</name>
</gene>
<feature type="region of interest" description="Disordered" evidence="1">
    <location>
        <begin position="171"/>
        <end position="213"/>
    </location>
</feature>
<keyword evidence="2" id="KW-0472">Membrane</keyword>
<feature type="region of interest" description="Disordered" evidence="1">
    <location>
        <begin position="234"/>
        <end position="408"/>
    </location>
</feature>
<accession>A0A0P7B9V3</accession>
<evidence type="ECO:0000256" key="2">
    <source>
        <dbReference type="SAM" id="Phobius"/>
    </source>
</evidence>
<dbReference type="AlphaFoldDB" id="A0A0P7B9V3"/>
<feature type="compositionally biased region" description="Polar residues" evidence="1">
    <location>
        <begin position="329"/>
        <end position="364"/>
    </location>
</feature>
<organism evidence="3 4">
    <name type="scientific">Neonectria ditissima</name>
    <dbReference type="NCBI Taxonomy" id="78410"/>
    <lineage>
        <taxon>Eukaryota</taxon>
        <taxon>Fungi</taxon>
        <taxon>Dikarya</taxon>
        <taxon>Ascomycota</taxon>
        <taxon>Pezizomycotina</taxon>
        <taxon>Sordariomycetes</taxon>
        <taxon>Hypocreomycetidae</taxon>
        <taxon>Hypocreales</taxon>
        <taxon>Nectriaceae</taxon>
        <taxon>Neonectria</taxon>
    </lineage>
</organism>
<feature type="region of interest" description="Disordered" evidence="1">
    <location>
        <begin position="136"/>
        <end position="156"/>
    </location>
</feature>
<comment type="caution">
    <text evidence="3">The sequence shown here is derived from an EMBL/GenBank/DDBJ whole genome shotgun (WGS) entry which is preliminary data.</text>
</comment>
<evidence type="ECO:0000256" key="1">
    <source>
        <dbReference type="SAM" id="MobiDB-lite"/>
    </source>
</evidence>
<feature type="transmembrane region" description="Helical" evidence="2">
    <location>
        <begin position="71"/>
        <end position="93"/>
    </location>
</feature>
<feature type="compositionally biased region" description="Basic and acidic residues" evidence="1">
    <location>
        <begin position="294"/>
        <end position="328"/>
    </location>
</feature>
<reference evidence="3 4" key="1">
    <citation type="submission" date="2015-09" db="EMBL/GenBank/DDBJ databases">
        <title>Draft genome of a European isolate of the apple canker pathogen Neonectria ditissima.</title>
        <authorList>
            <person name="Gomez-Cortecero A."/>
            <person name="Harrison R.J."/>
            <person name="Armitage A.D."/>
        </authorList>
    </citation>
    <scope>NUCLEOTIDE SEQUENCE [LARGE SCALE GENOMIC DNA]</scope>
    <source>
        <strain evidence="3 4">R09/05</strain>
    </source>
</reference>
<evidence type="ECO:0000313" key="4">
    <source>
        <dbReference type="Proteomes" id="UP000050424"/>
    </source>
</evidence>
<evidence type="ECO:0008006" key="5">
    <source>
        <dbReference type="Google" id="ProtNLM"/>
    </source>
</evidence>
<proteinExistence type="predicted"/>
<feature type="compositionally biased region" description="Basic and acidic residues" evidence="1">
    <location>
        <begin position="371"/>
        <end position="390"/>
    </location>
</feature>
<dbReference type="EMBL" id="LKCW01000031">
    <property type="protein sequence ID" value="KPM43552.1"/>
    <property type="molecule type" value="Genomic_DNA"/>
</dbReference>
<name>A0A0P7B9V3_9HYPO</name>
<sequence>MAPALFTTLRSVISSTPSASGTTEAVDAVSGHIARAHVVLAAREASKTSERYKPTVDPDSGVLDPHDINNVGFFVLFAIIGVIFVVVGIWFFFWAKNGGFHFKENDWDDYKTTVLRRRGPNGTLLSGATASTNLGGGSVYKDVADQHGDADDDDDGRTVVTEATALSGVTAGASDIGAREKRRRKQEKRDREREKKGKRTSKRHVGDLGVMDEEAEQAAKKELRNYRHEKAARVGGLNKEAEGSEWDGSTNAGTESNVSTNLLSDRQKTPTTTPTSTPTKKPNGPGIRKVYSVADRREERETQREASRMRSEARRQREAGRPVRRDFSFQRTDTSQSESLLEGYSSVSGSHLTSNTSNTGSDLGTKSYHHPMPELRELERERERNRDERKSRRAGYRRGRQDEESEVD</sequence>
<protein>
    <recommendedName>
        <fullName evidence="5">Endosomal spry domain-containing protein</fullName>
    </recommendedName>
</protein>
<keyword evidence="2" id="KW-1133">Transmembrane helix</keyword>
<keyword evidence="4" id="KW-1185">Reference proteome</keyword>
<evidence type="ECO:0000313" key="3">
    <source>
        <dbReference type="EMBL" id="KPM43552.1"/>
    </source>
</evidence>
<dbReference type="Proteomes" id="UP000050424">
    <property type="component" value="Unassembled WGS sequence"/>
</dbReference>
<feature type="compositionally biased region" description="Polar residues" evidence="1">
    <location>
        <begin position="247"/>
        <end position="264"/>
    </location>
</feature>
<dbReference type="STRING" id="78410.A0A0P7B9V3"/>
<feature type="compositionally biased region" description="Low complexity" evidence="1">
    <location>
        <begin position="269"/>
        <end position="282"/>
    </location>
</feature>